<evidence type="ECO:0000313" key="3">
    <source>
        <dbReference type="Proteomes" id="UP000807342"/>
    </source>
</evidence>
<dbReference type="GO" id="GO:0003950">
    <property type="term" value="F:NAD+ poly-ADP-ribosyltransferase activity"/>
    <property type="evidence" value="ECO:0007669"/>
    <property type="project" value="InterPro"/>
</dbReference>
<proteinExistence type="predicted"/>
<sequence length="331" mass="35862">MAAHVPILSSPSTSANSPNNSNSLCDFCHSRPKFSNGTKIHPYCGKTCADKDKSKNQIPAMGNQPPQTTVSGANCNFCLARPKYFDGTKTHPFCSKTCAKNANGLTNATGTCQAPNCRNPFYTKSNGPLGRYCSAAHKALGETLCIMCFQAPKTTLSHFCSQLCTDNAEKGAPVILNIPVGHVTFKSVANQFKASWRHATPCPPVRRVYKICLPASSLAAYDTYRTSYDLNLFGKKTGWGRFGRGIYTSSTSSKSNDYSQNDCKSNLKAILLNKVIVGKGYKLTHDLTSLTAPPSGFDSVLAEKGGTLNYDELVVYANDAIRPSFLVMYEP</sequence>
<comment type="caution">
    <text evidence="2">The sequence shown here is derived from an EMBL/GenBank/DDBJ whole genome shotgun (WGS) entry which is preliminary data.</text>
</comment>
<dbReference type="SUPFAM" id="SSF56399">
    <property type="entry name" value="ADP-ribosylation"/>
    <property type="match status" value="1"/>
</dbReference>
<organism evidence="2 3">
    <name type="scientific">Macrolepiota fuliginosa MF-IS2</name>
    <dbReference type="NCBI Taxonomy" id="1400762"/>
    <lineage>
        <taxon>Eukaryota</taxon>
        <taxon>Fungi</taxon>
        <taxon>Dikarya</taxon>
        <taxon>Basidiomycota</taxon>
        <taxon>Agaricomycotina</taxon>
        <taxon>Agaricomycetes</taxon>
        <taxon>Agaricomycetidae</taxon>
        <taxon>Agaricales</taxon>
        <taxon>Agaricineae</taxon>
        <taxon>Agaricaceae</taxon>
        <taxon>Macrolepiota</taxon>
    </lineage>
</organism>
<dbReference type="PANTHER" id="PTHR45740:SF2">
    <property type="entry name" value="POLY [ADP-RIBOSE] POLYMERASE"/>
    <property type="match status" value="1"/>
</dbReference>
<dbReference type="InterPro" id="IPR012317">
    <property type="entry name" value="Poly(ADP-ribose)pol_cat_dom"/>
</dbReference>
<keyword evidence="3" id="KW-1185">Reference proteome</keyword>
<dbReference type="Gene3D" id="3.90.228.10">
    <property type="match status" value="1"/>
</dbReference>
<dbReference type="PANTHER" id="PTHR45740">
    <property type="entry name" value="POLY [ADP-RIBOSE] POLYMERASE"/>
    <property type="match status" value="1"/>
</dbReference>
<evidence type="ECO:0000259" key="1">
    <source>
        <dbReference type="Pfam" id="PF00644"/>
    </source>
</evidence>
<protein>
    <recommendedName>
        <fullName evidence="1">PARP catalytic domain-containing protein</fullName>
    </recommendedName>
</protein>
<evidence type="ECO:0000313" key="2">
    <source>
        <dbReference type="EMBL" id="KAF9441198.1"/>
    </source>
</evidence>
<name>A0A9P5WY15_9AGAR</name>
<dbReference type="Pfam" id="PF00644">
    <property type="entry name" value="PARP"/>
    <property type="match status" value="1"/>
</dbReference>
<reference evidence="2" key="1">
    <citation type="submission" date="2020-11" db="EMBL/GenBank/DDBJ databases">
        <authorList>
            <consortium name="DOE Joint Genome Institute"/>
            <person name="Ahrendt S."/>
            <person name="Riley R."/>
            <person name="Andreopoulos W."/>
            <person name="Labutti K."/>
            <person name="Pangilinan J."/>
            <person name="Ruiz-Duenas F.J."/>
            <person name="Barrasa J.M."/>
            <person name="Sanchez-Garcia M."/>
            <person name="Camarero S."/>
            <person name="Miyauchi S."/>
            <person name="Serrano A."/>
            <person name="Linde D."/>
            <person name="Babiker R."/>
            <person name="Drula E."/>
            <person name="Ayuso-Fernandez I."/>
            <person name="Pacheco R."/>
            <person name="Padilla G."/>
            <person name="Ferreira P."/>
            <person name="Barriuso J."/>
            <person name="Kellner H."/>
            <person name="Castanera R."/>
            <person name="Alfaro M."/>
            <person name="Ramirez L."/>
            <person name="Pisabarro A.G."/>
            <person name="Kuo A."/>
            <person name="Tritt A."/>
            <person name="Lipzen A."/>
            <person name="He G."/>
            <person name="Yan M."/>
            <person name="Ng V."/>
            <person name="Cullen D."/>
            <person name="Martin F."/>
            <person name="Rosso M.-N."/>
            <person name="Henrissat B."/>
            <person name="Hibbett D."/>
            <person name="Martinez A.T."/>
            <person name="Grigoriev I.V."/>
        </authorList>
    </citation>
    <scope>NUCLEOTIDE SEQUENCE</scope>
    <source>
        <strain evidence="2">MF-IS2</strain>
    </source>
</reference>
<gene>
    <name evidence="2" type="ORF">P691DRAFT_856344</name>
</gene>
<dbReference type="GO" id="GO:1990404">
    <property type="term" value="F:NAD+-protein mono-ADP-ribosyltransferase activity"/>
    <property type="evidence" value="ECO:0007669"/>
    <property type="project" value="TreeGrafter"/>
</dbReference>
<accession>A0A9P5WY15</accession>
<dbReference type="GO" id="GO:0005634">
    <property type="term" value="C:nucleus"/>
    <property type="evidence" value="ECO:0007669"/>
    <property type="project" value="TreeGrafter"/>
</dbReference>
<dbReference type="InterPro" id="IPR051712">
    <property type="entry name" value="ARTD-AVP"/>
</dbReference>
<dbReference type="AlphaFoldDB" id="A0A9P5WY15"/>
<dbReference type="Proteomes" id="UP000807342">
    <property type="component" value="Unassembled WGS sequence"/>
</dbReference>
<dbReference type="EMBL" id="MU152016">
    <property type="protein sequence ID" value="KAF9441198.1"/>
    <property type="molecule type" value="Genomic_DNA"/>
</dbReference>
<feature type="domain" description="PARP catalytic" evidence="1">
    <location>
        <begin position="241"/>
        <end position="303"/>
    </location>
</feature>
<dbReference type="OrthoDB" id="9514740at2759"/>